<feature type="domain" description="WCX" evidence="3">
    <location>
        <begin position="241"/>
        <end position="314"/>
    </location>
</feature>
<comment type="caution">
    <text evidence="4">The sequence shown here is derived from an EMBL/GenBank/DDBJ whole genome shotgun (WGS) entry which is preliminary data.</text>
</comment>
<dbReference type="InterPro" id="IPR057727">
    <property type="entry name" value="WCX_dom"/>
</dbReference>
<evidence type="ECO:0000259" key="1">
    <source>
        <dbReference type="Pfam" id="PF13280"/>
    </source>
</evidence>
<reference evidence="4 5" key="1">
    <citation type="submission" date="2015-10" db="EMBL/GenBank/DDBJ databases">
        <title>Metagenome-Assembled Genomes uncover a global brackish microbiome.</title>
        <authorList>
            <person name="Hugerth L.W."/>
            <person name="Larsson J."/>
            <person name="Alneberg J."/>
            <person name="Lindh M.V."/>
            <person name="Legrand C."/>
            <person name="Pinhassi J."/>
            <person name="Andersson A.F."/>
        </authorList>
    </citation>
    <scope>NUCLEOTIDE SEQUENCE [LARGE SCALE GENOMIC DNA]</scope>
    <source>
        <strain evidence="4">BACL6 MAG-120924-bin43</strain>
    </source>
</reference>
<accession>A0A0R2QF94</accession>
<proteinExistence type="predicted"/>
<dbReference type="PANTHER" id="PTHR34580:SF1">
    <property type="entry name" value="PROTEIN PAFC"/>
    <property type="match status" value="1"/>
</dbReference>
<dbReference type="EMBL" id="LIBJ01000052">
    <property type="protein sequence ID" value="KRO48958.1"/>
    <property type="molecule type" value="Genomic_DNA"/>
</dbReference>
<gene>
    <name evidence="4" type="ORF">ABR75_05845</name>
</gene>
<evidence type="ECO:0000313" key="4">
    <source>
        <dbReference type="EMBL" id="KRO48958.1"/>
    </source>
</evidence>
<dbReference type="Proteomes" id="UP000051017">
    <property type="component" value="Unassembled WGS sequence"/>
</dbReference>
<dbReference type="PANTHER" id="PTHR34580">
    <property type="match status" value="1"/>
</dbReference>
<dbReference type="PROSITE" id="PS52050">
    <property type="entry name" value="WYL"/>
    <property type="match status" value="1"/>
</dbReference>
<evidence type="ECO:0000259" key="2">
    <source>
        <dbReference type="Pfam" id="PF19187"/>
    </source>
</evidence>
<evidence type="ECO:0000313" key="5">
    <source>
        <dbReference type="Proteomes" id="UP000051017"/>
    </source>
</evidence>
<dbReference type="InterPro" id="IPR051534">
    <property type="entry name" value="CBASS_pafABC_assoc_protein"/>
</dbReference>
<organism evidence="4 5">
    <name type="scientific">Acidimicrobiia bacterium BACL6 MAG-120924-bin43</name>
    <dbReference type="NCBI Taxonomy" id="1655583"/>
    <lineage>
        <taxon>Bacteria</taxon>
        <taxon>Bacillati</taxon>
        <taxon>Actinomycetota</taxon>
        <taxon>Acidimicrobiia</taxon>
        <taxon>acIV cluster</taxon>
    </lineage>
</organism>
<name>A0A0R2QF94_9ACTN</name>
<dbReference type="PIRSF" id="PIRSF016838">
    <property type="entry name" value="PafC"/>
    <property type="match status" value="1"/>
</dbReference>
<feature type="domain" description="WYL" evidence="1">
    <location>
        <begin position="147"/>
        <end position="214"/>
    </location>
</feature>
<dbReference type="Pfam" id="PF19187">
    <property type="entry name" value="HTH_PafC"/>
    <property type="match status" value="1"/>
</dbReference>
<evidence type="ECO:0008006" key="6">
    <source>
        <dbReference type="Google" id="ProtNLM"/>
    </source>
</evidence>
<dbReference type="Pfam" id="PF13280">
    <property type="entry name" value="WYL"/>
    <property type="match status" value="1"/>
</dbReference>
<sequence>MALRRSRRGPRGAAERVAGLMVMLPWLVERKRVKLSDMAKQFKLSEAELVDDIMMASVCGVPPYSPDALIDVFVDEDEVVAEVPLMFSRPLQLNSAEVFALTVMGKAALRLPGADKNGPLATALKKLRPLLPSDDGVVVVDLKPVAYLEELRNAVTPGAHLLITYFTPASAARSERTIIPRSVFERGGHWYVSADDDKSGELREFRIDRIEKLSVTGDFTAPDATTKRVADGSLWFDNADLHVTLRVDPSARWVVESYPYMSRQVNADGSTLVTMAVGSEHWLARLLLRAGDGVQVQDPVAMQDLGKRTAARMLKRYI</sequence>
<feature type="domain" description="PafC HTH" evidence="2">
    <location>
        <begin position="15"/>
        <end position="128"/>
    </location>
</feature>
<dbReference type="Pfam" id="PF25583">
    <property type="entry name" value="WCX"/>
    <property type="match status" value="1"/>
</dbReference>
<evidence type="ECO:0000259" key="3">
    <source>
        <dbReference type="Pfam" id="PF25583"/>
    </source>
</evidence>
<dbReference type="InterPro" id="IPR028349">
    <property type="entry name" value="PafC-like"/>
</dbReference>
<dbReference type="InterPro" id="IPR043839">
    <property type="entry name" value="PafC_HTH"/>
</dbReference>
<protein>
    <recommendedName>
        <fullName evidence="6">WYL domain-containing protein</fullName>
    </recommendedName>
</protein>
<dbReference type="AlphaFoldDB" id="A0A0R2QF94"/>
<dbReference type="InterPro" id="IPR026881">
    <property type="entry name" value="WYL_dom"/>
</dbReference>